<accession>A0A518RHS9</accession>
<name>A0A518RHS9_9SPHN</name>
<dbReference type="RefSeq" id="WP_145848152.1">
    <property type="nucleotide sequence ID" value="NZ_CP042239.1"/>
</dbReference>
<dbReference type="Proteomes" id="UP000318055">
    <property type="component" value="Chromosome"/>
</dbReference>
<dbReference type="KEGG" id="ssua:FPZ54_13985"/>
<dbReference type="EMBL" id="CP042239">
    <property type="protein sequence ID" value="QDX27000.1"/>
    <property type="molecule type" value="Genomic_DNA"/>
</dbReference>
<evidence type="ECO:0000313" key="2">
    <source>
        <dbReference type="Proteomes" id="UP000318055"/>
    </source>
</evidence>
<dbReference type="AlphaFoldDB" id="A0A518RHS9"/>
<keyword evidence="2" id="KW-1185">Reference proteome</keyword>
<proteinExistence type="predicted"/>
<gene>
    <name evidence="1" type="ORF">FPZ54_13985</name>
</gene>
<dbReference type="OrthoDB" id="6882278at2"/>
<reference evidence="1 2" key="1">
    <citation type="submission" date="2019-07" db="EMBL/GenBank/DDBJ databases">
        <title>Sphingomonas alkalisoli sp. nov., isolated from rhizosphere soil of Suaedae salsa.</title>
        <authorList>
            <person name="Zhang H."/>
            <person name="Xu L."/>
            <person name="Zhang J.-X."/>
            <person name="Sun J.-Q."/>
        </authorList>
    </citation>
    <scope>NUCLEOTIDE SEQUENCE [LARGE SCALE GENOMIC DNA]</scope>
    <source>
        <strain evidence="1 2">XS-10</strain>
    </source>
</reference>
<organism evidence="1 2">
    <name type="scientific">Sphingomonas suaedae</name>
    <dbReference type="NCBI Taxonomy" id="2599297"/>
    <lineage>
        <taxon>Bacteria</taxon>
        <taxon>Pseudomonadati</taxon>
        <taxon>Pseudomonadota</taxon>
        <taxon>Alphaproteobacteria</taxon>
        <taxon>Sphingomonadales</taxon>
        <taxon>Sphingomonadaceae</taxon>
        <taxon>Sphingomonas</taxon>
    </lineage>
</organism>
<dbReference type="InterPro" id="IPR023814">
    <property type="entry name" value="His-Xaa-Ser_sys"/>
</dbReference>
<dbReference type="NCBIfam" id="TIGR03982">
    <property type="entry name" value="TIGR03982 family His-Xaa-Ser system protein"/>
    <property type="match status" value="1"/>
</dbReference>
<sequence>MRLALPRNRFLTHGVALVAGVMGAWVALPLWREAVMALNQTRYGVLVEQCDGAMRDHYQAKAQAAEAPSRASGMALQASEVGLIICQDYDLYQKRLMQWGLRETELGQMRLKAIEARADDLDEVVSTHEIRF</sequence>
<protein>
    <submittedName>
        <fullName evidence="1">Uncharacterized protein</fullName>
    </submittedName>
</protein>
<evidence type="ECO:0000313" key="1">
    <source>
        <dbReference type="EMBL" id="QDX27000.1"/>
    </source>
</evidence>